<dbReference type="EMBL" id="JAULSN010000001">
    <property type="protein sequence ID" value="KAK3384101.1"/>
    <property type="molecule type" value="Genomic_DNA"/>
</dbReference>
<protein>
    <submittedName>
        <fullName evidence="2">Uncharacterized protein</fullName>
    </submittedName>
</protein>
<gene>
    <name evidence="2" type="ORF">B0T24DRAFT_662480</name>
</gene>
<sequence>MATSSAAKPPAVRPQVSAASNKPPKDGYPKIIAFELDDVLWRGNLDLQEKQLPGCSVDAATILLDVVDARSKVIIISRSGDEAGCVAQLQVLKSGFEYIARNRVTIPDFPNLTLNERMFMNDKKSMVKLIDDALAKLNTGVKADEQIHATDILMFGNSPSNIEVEVERDVAFRLSDYKIMNDKDVRMLGGLSLDGYHRGLEYWRKMHLFHQRVGSIPKTPIPPAQFRVIGYAAVTNHLLGSVVDYGKLVGIQKPHDELTVSDTVPGAFRYLIHGREARIVEIGIHIDEAGLWSGDVQKLRIHEFPEPNSARGSSLISSRLFQDLGLGGHYVPEFGVSAPLGPDKIPEKVPVRPADPLKALRYARANYDYKVQVTQKGRISSPHVIFNSLSADSHTIFEIQTHQTSQMIIPHQLHRMLFIGKQVHNGNFNVPQAGVNPSGVTPYHELMTSWNIKQL</sequence>
<evidence type="ECO:0000313" key="2">
    <source>
        <dbReference type="EMBL" id="KAK3384101.1"/>
    </source>
</evidence>
<keyword evidence="3" id="KW-1185">Reference proteome</keyword>
<dbReference type="InterPro" id="IPR023214">
    <property type="entry name" value="HAD_sf"/>
</dbReference>
<reference evidence="2" key="2">
    <citation type="submission" date="2023-06" db="EMBL/GenBank/DDBJ databases">
        <authorList>
            <consortium name="Lawrence Berkeley National Laboratory"/>
            <person name="Haridas S."/>
            <person name="Hensen N."/>
            <person name="Bonometti L."/>
            <person name="Westerberg I."/>
            <person name="Brannstrom I.O."/>
            <person name="Guillou S."/>
            <person name="Cros-Aarteil S."/>
            <person name="Calhoun S."/>
            <person name="Kuo A."/>
            <person name="Mondo S."/>
            <person name="Pangilinan J."/>
            <person name="Riley R."/>
            <person name="Labutti K."/>
            <person name="Andreopoulos B."/>
            <person name="Lipzen A."/>
            <person name="Chen C."/>
            <person name="Yanf M."/>
            <person name="Daum C."/>
            <person name="Ng V."/>
            <person name="Clum A."/>
            <person name="Steindorff A."/>
            <person name="Ohm R."/>
            <person name="Martin F."/>
            <person name="Silar P."/>
            <person name="Natvig D."/>
            <person name="Lalanne C."/>
            <person name="Gautier V."/>
            <person name="Ament-Velasquez S.L."/>
            <person name="Kruys A."/>
            <person name="Hutchinson M.I."/>
            <person name="Powell A.J."/>
            <person name="Barry K."/>
            <person name="Miller A.N."/>
            <person name="Grigoriev I.V."/>
            <person name="Debuchy R."/>
            <person name="Gladieux P."/>
            <person name="Thoren M.H."/>
            <person name="Johannesson H."/>
        </authorList>
    </citation>
    <scope>NUCLEOTIDE SEQUENCE</scope>
    <source>
        <strain evidence="2">CBS 958.72</strain>
    </source>
</reference>
<reference evidence="2" key="1">
    <citation type="journal article" date="2023" name="Mol. Phylogenet. Evol.">
        <title>Genome-scale phylogeny and comparative genomics of the fungal order Sordariales.</title>
        <authorList>
            <person name="Hensen N."/>
            <person name="Bonometti L."/>
            <person name="Westerberg I."/>
            <person name="Brannstrom I.O."/>
            <person name="Guillou S."/>
            <person name="Cros-Aarteil S."/>
            <person name="Calhoun S."/>
            <person name="Haridas S."/>
            <person name="Kuo A."/>
            <person name="Mondo S."/>
            <person name="Pangilinan J."/>
            <person name="Riley R."/>
            <person name="LaButti K."/>
            <person name="Andreopoulos B."/>
            <person name="Lipzen A."/>
            <person name="Chen C."/>
            <person name="Yan M."/>
            <person name="Daum C."/>
            <person name="Ng V."/>
            <person name="Clum A."/>
            <person name="Steindorff A."/>
            <person name="Ohm R.A."/>
            <person name="Martin F."/>
            <person name="Silar P."/>
            <person name="Natvig D.O."/>
            <person name="Lalanne C."/>
            <person name="Gautier V."/>
            <person name="Ament-Velasquez S.L."/>
            <person name="Kruys A."/>
            <person name="Hutchinson M.I."/>
            <person name="Powell A.J."/>
            <person name="Barry K."/>
            <person name="Miller A.N."/>
            <person name="Grigoriev I.V."/>
            <person name="Debuchy R."/>
            <person name="Gladieux P."/>
            <person name="Hiltunen Thoren M."/>
            <person name="Johannesson H."/>
        </authorList>
    </citation>
    <scope>NUCLEOTIDE SEQUENCE</scope>
    <source>
        <strain evidence="2">CBS 958.72</strain>
    </source>
</reference>
<dbReference type="Proteomes" id="UP001287356">
    <property type="component" value="Unassembled WGS sequence"/>
</dbReference>
<dbReference type="AlphaFoldDB" id="A0AAE0NM99"/>
<accession>A0AAE0NM99</accession>
<evidence type="ECO:0000256" key="1">
    <source>
        <dbReference type="SAM" id="MobiDB-lite"/>
    </source>
</evidence>
<dbReference type="Gene3D" id="3.40.50.1000">
    <property type="entry name" value="HAD superfamily/HAD-like"/>
    <property type="match status" value="1"/>
</dbReference>
<comment type="caution">
    <text evidence="2">The sequence shown here is derived from an EMBL/GenBank/DDBJ whole genome shotgun (WGS) entry which is preliminary data.</text>
</comment>
<feature type="region of interest" description="Disordered" evidence="1">
    <location>
        <begin position="1"/>
        <end position="24"/>
    </location>
</feature>
<proteinExistence type="predicted"/>
<organism evidence="2 3">
    <name type="scientific">Lasiosphaeria ovina</name>
    <dbReference type="NCBI Taxonomy" id="92902"/>
    <lineage>
        <taxon>Eukaryota</taxon>
        <taxon>Fungi</taxon>
        <taxon>Dikarya</taxon>
        <taxon>Ascomycota</taxon>
        <taxon>Pezizomycotina</taxon>
        <taxon>Sordariomycetes</taxon>
        <taxon>Sordariomycetidae</taxon>
        <taxon>Sordariales</taxon>
        <taxon>Lasiosphaeriaceae</taxon>
        <taxon>Lasiosphaeria</taxon>
    </lineage>
</organism>
<name>A0AAE0NM99_9PEZI</name>
<evidence type="ECO:0000313" key="3">
    <source>
        <dbReference type="Proteomes" id="UP001287356"/>
    </source>
</evidence>